<organism evidence="2 3">
    <name type="scientific">Syntrophus aciditrophicus (strain SB)</name>
    <dbReference type="NCBI Taxonomy" id="56780"/>
    <lineage>
        <taxon>Bacteria</taxon>
        <taxon>Pseudomonadati</taxon>
        <taxon>Thermodesulfobacteriota</taxon>
        <taxon>Syntrophia</taxon>
        <taxon>Syntrophales</taxon>
        <taxon>Syntrophaceae</taxon>
        <taxon>Syntrophus</taxon>
    </lineage>
</organism>
<protein>
    <submittedName>
        <fullName evidence="2">Hypothetical cytosolic protein</fullName>
    </submittedName>
</protein>
<dbReference type="SUPFAM" id="SSF161266">
    <property type="entry name" value="Gam-like"/>
    <property type="match status" value="1"/>
</dbReference>
<evidence type="ECO:0000313" key="2">
    <source>
        <dbReference type="EMBL" id="ABC76405.1"/>
    </source>
</evidence>
<dbReference type="Proteomes" id="UP000001933">
    <property type="component" value="Chromosome"/>
</dbReference>
<dbReference type="KEGG" id="sat:SYN_03369"/>
<dbReference type="Pfam" id="PF07352">
    <property type="entry name" value="Phage_Mu_Gam"/>
    <property type="match status" value="1"/>
</dbReference>
<accession>Q2LYE2</accession>
<reference evidence="2 3" key="1">
    <citation type="journal article" date="2007" name="Proc. Natl. Acad. Sci. U.S.A.">
        <title>The genome of Syntrophus aciditrophicus: life at the thermodynamic limit of microbial growth.</title>
        <authorList>
            <person name="McInerney M.J."/>
            <person name="Rohlin L."/>
            <person name="Mouttaki H."/>
            <person name="Kim U."/>
            <person name="Krupp R.S."/>
            <person name="Rios-Hernandez L."/>
            <person name="Sieber J."/>
            <person name="Struchtemeyer C.G."/>
            <person name="Bhattacharyya A."/>
            <person name="Campbell J.W."/>
            <person name="Gunsalus R.P."/>
        </authorList>
    </citation>
    <scope>NUCLEOTIDE SEQUENCE [LARGE SCALE GENOMIC DNA]</scope>
    <source>
        <strain evidence="2 3">SB</strain>
    </source>
</reference>
<proteinExistence type="predicted"/>
<sequence length="170" mass="19162">MEQEGGVMAKMTATICEGVDFREKADELLRRLLWLKAVEVQVETDANAEMEALAARYRDQLSRTQQSIRDKEAELQKLMKAGRSVFFAAGDVCLLAAGSLLRQVENKVRIHGKKDEVVGRLEAAGFHEAVKVEKTFDRDLINTWNDMKLGLIGAERKAVETFNYDLKKTS</sequence>
<name>Q2LYE2_SYNAS</name>
<dbReference type="GO" id="GO:0042262">
    <property type="term" value="P:DNA protection"/>
    <property type="evidence" value="ECO:0007669"/>
    <property type="project" value="InterPro"/>
</dbReference>
<dbReference type="InParanoid" id="Q2LYE2"/>
<dbReference type="GO" id="GO:0003690">
    <property type="term" value="F:double-stranded DNA binding"/>
    <property type="evidence" value="ECO:0007669"/>
    <property type="project" value="InterPro"/>
</dbReference>
<evidence type="ECO:0000313" key="3">
    <source>
        <dbReference type="Proteomes" id="UP000001933"/>
    </source>
</evidence>
<gene>
    <name evidence="2" type="ORF">SYN_03369</name>
</gene>
<dbReference type="InterPro" id="IPR009951">
    <property type="entry name" value="Host-nuc_inhib_Gam"/>
</dbReference>
<dbReference type="STRING" id="56780.SYN_03369"/>
<evidence type="ECO:0000256" key="1">
    <source>
        <dbReference type="SAM" id="Coils"/>
    </source>
</evidence>
<dbReference type="HOGENOM" id="CLU_1569885_0_0_7"/>
<dbReference type="EMBL" id="CP000252">
    <property type="protein sequence ID" value="ABC76405.1"/>
    <property type="molecule type" value="Genomic_DNA"/>
</dbReference>
<dbReference type="AlphaFoldDB" id="Q2LYE2"/>
<keyword evidence="1" id="KW-0175">Coiled coil</keyword>
<keyword evidence="3" id="KW-1185">Reference proteome</keyword>
<feature type="coiled-coil region" evidence="1">
    <location>
        <begin position="47"/>
        <end position="81"/>
    </location>
</feature>